<gene>
    <name evidence="2" type="ORF">L916_19271</name>
</gene>
<reference evidence="2" key="1">
    <citation type="submission" date="2013-11" db="EMBL/GenBank/DDBJ databases">
        <title>The Genome Sequence of Phytophthora parasitica CJ05E6.</title>
        <authorList>
            <consortium name="The Broad Institute Genomics Platform"/>
            <person name="Russ C."/>
            <person name="Tyler B."/>
            <person name="Panabieres F."/>
            <person name="Shan W."/>
            <person name="Tripathy S."/>
            <person name="Grunwald N."/>
            <person name="Machado M."/>
            <person name="Johnson C.S."/>
            <person name="Arredondo F."/>
            <person name="Hong C."/>
            <person name="Coffey M."/>
            <person name="Young S.K."/>
            <person name="Zeng Q."/>
            <person name="Gargeya S."/>
            <person name="Fitzgerald M."/>
            <person name="Abouelleil A."/>
            <person name="Alvarado L."/>
            <person name="Chapman S.B."/>
            <person name="Gainer-Dewar J."/>
            <person name="Goldberg J."/>
            <person name="Griggs A."/>
            <person name="Gujja S."/>
            <person name="Hansen M."/>
            <person name="Howarth C."/>
            <person name="Imamovic A."/>
            <person name="Ireland A."/>
            <person name="Larimer J."/>
            <person name="McCowan C."/>
            <person name="Murphy C."/>
            <person name="Pearson M."/>
            <person name="Poon T.W."/>
            <person name="Priest M."/>
            <person name="Roberts A."/>
            <person name="Saif S."/>
            <person name="Shea T."/>
            <person name="Sykes S."/>
            <person name="Wortman J."/>
            <person name="Nusbaum C."/>
            <person name="Birren B."/>
        </authorList>
    </citation>
    <scope>NUCLEOTIDE SEQUENCE [LARGE SCALE GENOMIC DNA]</scope>
    <source>
        <strain evidence="2">CJ05E6</strain>
    </source>
</reference>
<organism evidence="2">
    <name type="scientific">Phytophthora nicotianae</name>
    <name type="common">Potato buckeye rot agent</name>
    <name type="synonym">Phytophthora parasitica</name>
    <dbReference type="NCBI Taxonomy" id="4792"/>
    <lineage>
        <taxon>Eukaryota</taxon>
        <taxon>Sar</taxon>
        <taxon>Stramenopiles</taxon>
        <taxon>Oomycota</taxon>
        <taxon>Peronosporomycetes</taxon>
        <taxon>Peronosporales</taxon>
        <taxon>Peronosporaceae</taxon>
        <taxon>Phytophthora</taxon>
    </lineage>
</organism>
<feature type="region of interest" description="Disordered" evidence="1">
    <location>
        <begin position="155"/>
        <end position="180"/>
    </location>
</feature>
<accession>W2HYY6</accession>
<dbReference type="AlphaFoldDB" id="W2HYY6"/>
<evidence type="ECO:0008006" key="3">
    <source>
        <dbReference type="Google" id="ProtNLM"/>
    </source>
</evidence>
<protein>
    <recommendedName>
        <fullName evidence="3">PiggyBac transposable element-derived protein 4 C-terminal zinc-ribbon domain-containing protein</fullName>
    </recommendedName>
</protein>
<proteinExistence type="predicted"/>
<name>W2HYY6_PHYNI</name>
<dbReference type="EMBL" id="KI676042">
    <property type="protein sequence ID" value="ETL27159.1"/>
    <property type="molecule type" value="Genomic_DNA"/>
</dbReference>
<sequence>MALVSGLIVHNIAKKKNNERPTPHASYLHCLHKDLLALCDVHFVFYPNAEDLVSGPVARGDHALGNTSIRYESDNHSKHRQYLCKVCSAYTSGKSFETSYFCPTGSDYFGGRVPLCPTIRRLDEGNTLSCAQIWHDVWNDGRNIPAHLKQIRFRKDKRKRSTMSIEESKKKEESKENEEN</sequence>
<dbReference type="Proteomes" id="UP000053864">
    <property type="component" value="Unassembled WGS sequence"/>
</dbReference>
<dbReference type="VEuPathDB" id="FungiDB:PPTG_07030"/>
<evidence type="ECO:0000256" key="1">
    <source>
        <dbReference type="SAM" id="MobiDB-lite"/>
    </source>
</evidence>
<evidence type="ECO:0000313" key="2">
    <source>
        <dbReference type="EMBL" id="ETL27159.1"/>
    </source>
</evidence>